<evidence type="ECO:0000256" key="4">
    <source>
        <dbReference type="ARBA" id="ARBA00022448"/>
    </source>
</evidence>
<keyword evidence="6" id="KW-0812">Transmembrane</keyword>
<dbReference type="Proteomes" id="UP000049828">
    <property type="component" value="Unassembled WGS sequence"/>
</dbReference>
<dbReference type="InterPro" id="IPR050222">
    <property type="entry name" value="MATE_MdtK"/>
</dbReference>
<keyword evidence="4" id="KW-0813">Transport</keyword>
<dbReference type="InterPro" id="IPR002528">
    <property type="entry name" value="MATE_fam"/>
</dbReference>
<dbReference type="OrthoDB" id="62420at2"/>
<proteinExistence type="inferred from homology"/>
<evidence type="ECO:0000256" key="1">
    <source>
        <dbReference type="ARBA" id="ARBA00003408"/>
    </source>
</evidence>
<dbReference type="PANTHER" id="PTHR43298:SF2">
    <property type="entry name" value="FMN_FAD EXPORTER YEEO-RELATED"/>
    <property type="match status" value="1"/>
</dbReference>
<dbReference type="PANTHER" id="PTHR43298">
    <property type="entry name" value="MULTIDRUG RESISTANCE PROTEIN NORM-RELATED"/>
    <property type="match status" value="1"/>
</dbReference>
<sequence>MLVPLIFDQFFISVIALLTTAMISSSSQESVSAVSLVSPLYMMIYAIYSAISSAGTVIIAQYKGHGDEEKMKKAAGQIVRY</sequence>
<dbReference type="GeneID" id="75162079"/>
<feature type="transmembrane region" description="Helical" evidence="6">
    <location>
        <begin position="43"/>
        <end position="62"/>
    </location>
</feature>
<name>A0A0M6WSN4_9FIRM</name>
<dbReference type="Pfam" id="PF01554">
    <property type="entry name" value="MatE"/>
    <property type="match status" value="1"/>
</dbReference>
<reference evidence="8" key="1">
    <citation type="submission" date="2015-05" db="EMBL/GenBank/DDBJ databases">
        <authorList>
            <consortium name="Pathogen Informatics"/>
        </authorList>
    </citation>
    <scope>NUCLEOTIDE SEQUENCE [LARGE SCALE GENOMIC DNA]</scope>
    <source>
        <strain evidence="8">L1-83</strain>
    </source>
</reference>
<protein>
    <recommendedName>
        <fullName evidence="3">Probable multidrug resistance protein NorM</fullName>
    </recommendedName>
    <alternativeName>
        <fullName evidence="5">Multidrug-efflux transporter</fullName>
    </alternativeName>
</protein>
<dbReference type="GO" id="GO:0005886">
    <property type="term" value="C:plasma membrane"/>
    <property type="evidence" value="ECO:0007669"/>
    <property type="project" value="TreeGrafter"/>
</dbReference>
<dbReference type="GO" id="GO:0015297">
    <property type="term" value="F:antiporter activity"/>
    <property type="evidence" value="ECO:0007669"/>
    <property type="project" value="InterPro"/>
</dbReference>
<evidence type="ECO:0000256" key="2">
    <source>
        <dbReference type="ARBA" id="ARBA00010199"/>
    </source>
</evidence>
<keyword evidence="6" id="KW-1133">Transmembrane helix</keyword>
<evidence type="ECO:0000256" key="3">
    <source>
        <dbReference type="ARBA" id="ARBA00020268"/>
    </source>
</evidence>
<keyword evidence="6" id="KW-0472">Membrane</keyword>
<comment type="function">
    <text evidence="1">Multidrug efflux pump.</text>
</comment>
<evidence type="ECO:0000313" key="7">
    <source>
        <dbReference type="EMBL" id="CRL40448.1"/>
    </source>
</evidence>
<dbReference type="GO" id="GO:0042910">
    <property type="term" value="F:xenobiotic transmembrane transporter activity"/>
    <property type="evidence" value="ECO:0007669"/>
    <property type="project" value="InterPro"/>
</dbReference>
<evidence type="ECO:0000256" key="5">
    <source>
        <dbReference type="ARBA" id="ARBA00031636"/>
    </source>
</evidence>
<accession>A0A0M6WSN4</accession>
<dbReference type="AlphaFoldDB" id="A0A0M6WSN4"/>
<evidence type="ECO:0000256" key="6">
    <source>
        <dbReference type="SAM" id="Phobius"/>
    </source>
</evidence>
<comment type="similarity">
    <text evidence="2">Belongs to the multi antimicrobial extrusion (MATE) (TC 2.A.66.1) family.</text>
</comment>
<dbReference type="EMBL" id="CVRS01000081">
    <property type="protein sequence ID" value="CRL40448.1"/>
    <property type="molecule type" value="Genomic_DNA"/>
</dbReference>
<dbReference type="RefSeq" id="WP_007890545.1">
    <property type="nucleotide sequence ID" value="NZ_CVRS01000081.1"/>
</dbReference>
<gene>
    <name evidence="7" type="ORF">RIL183_26261</name>
</gene>
<keyword evidence="8" id="KW-1185">Reference proteome</keyword>
<organism evidence="7 8">
    <name type="scientific">Roseburia inulinivorans</name>
    <dbReference type="NCBI Taxonomy" id="360807"/>
    <lineage>
        <taxon>Bacteria</taxon>
        <taxon>Bacillati</taxon>
        <taxon>Bacillota</taxon>
        <taxon>Clostridia</taxon>
        <taxon>Lachnospirales</taxon>
        <taxon>Lachnospiraceae</taxon>
        <taxon>Roseburia</taxon>
    </lineage>
</organism>
<evidence type="ECO:0000313" key="8">
    <source>
        <dbReference type="Proteomes" id="UP000049828"/>
    </source>
</evidence>